<feature type="transmembrane region" description="Helical" evidence="1">
    <location>
        <begin position="165"/>
        <end position="186"/>
    </location>
</feature>
<evidence type="ECO:0000256" key="1">
    <source>
        <dbReference type="SAM" id="Phobius"/>
    </source>
</evidence>
<comment type="caution">
    <text evidence="2">The sequence shown here is derived from an EMBL/GenBank/DDBJ whole genome shotgun (WGS) entry which is preliminary data.</text>
</comment>
<dbReference type="AlphaFoldDB" id="A0A226DB84"/>
<protein>
    <submittedName>
        <fullName evidence="2">Uncharacterized protein</fullName>
    </submittedName>
</protein>
<evidence type="ECO:0000313" key="2">
    <source>
        <dbReference type="EMBL" id="OXA42469.1"/>
    </source>
</evidence>
<accession>A0A226DB84</accession>
<feature type="transmembrane region" description="Helical" evidence="1">
    <location>
        <begin position="106"/>
        <end position="126"/>
    </location>
</feature>
<reference evidence="2 3" key="1">
    <citation type="submission" date="2015-12" db="EMBL/GenBank/DDBJ databases">
        <title>The genome of Folsomia candida.</title>
        <authorList>
            <person name="Faddeeva A."/>
            <person name="Derks M.F."/>
            <person name="Anvar Y."/>
            <person name="Smit S."/>
            <person name="Van Straalen N."/>
            <person name="Roelofs D."/>
        </authorList>
    </citation>
    <scope>NUCLEOTIDE SEQUENCE [LARGE SCALE GENOMIC DNA]</scope>
    <source>
        <strain evidence="2 3">VU population</strain>
        <tissue evidence="2">Whole body</tissue>
    </source>
</reference>
<keyword evidence="1" id="KW-1133">Transmembrane helix</keyword>
<dbReference type="Proteomes" id="UP000198287">
    <property type="component" value="Unassembled WGS sequence"/>
</dbReference>
<sequence>MIRSLISQNNVEGVHPSYYWYRRVANFTTISGFLAYWILQDVLTYNFFNITPIHFIRGIRRFTWWLDERGLQYYIYDAQIFSFVSCYKTRSTTAMLSALTSPFDDTIWTCLGIGFAMVVLILRIVWKKVISDSVYLVIGITVENSVLASNSINKSRLREKRHLSIGPYTIVAVWILLVGTILTNWYKTIFTMEMIVPTIYKSP</sequence>
<gene>
    <name evidence="2" type="ORF">Fcan01_23000</name>
</gene>
<keyword evidence="1" id="KW-0812">Transmembrane</keyword>
<organism evidence="2 3">
    <name type="scientific">Folsomia candida</name>
    <name type="common">Springtail</name>
    <dbReference type="NCBI Taxonomy" id="158441"/>
    <lineage>
        <taxon>Eukaryota</taxon>
        <taxon>Metazoa</taxon>
        <taxon>Ecdysozoa</taxon>
        <taxon>Arthropoda</taxon>
        <taxon>Hexapoda</taxon>
        <taxon>Collembola</taxon>
        <taxon>Entomobryomorpha</taxon>
        <taxon>Isotomoidea</taxon>
        <taxon>Isotomidae</taxon>
        <taxon>Proisotominae</taxon>
        <taxon>Folsomia</taxon>
    </lineage>
</organism>
<keyword evidence="1" id="KW-0472">Membrane</keyword>
<proteinExistence type="predicted"/>
<evidence type="ECO:0000313" key="3">
    <source>
        <dbReference type="Proteomes" id="UP000198287"/>
    </source>
</evidence>
<dbReference type="EMBL" id="LNIX01000026">
    <property type="protein sequence ID" value="OXA42469.1"/>
    <property type="molecule type" value="Genomic_DNA"/>
</dbReference>
<name>A0A226DB84_FOLCA</name>
<keyword evidence="3" id="KW-1185">Reference proteome</keyword>
<feature type="transmembrane region" description="Helical" evidence="1">
    <location>
        <begin position="20"/>
        <end position="39"/>
    </location>
</feature>